<feature type="compositionally biased region" description="Polar residues" evidence="1">
    <location>
        <begin position="682"/>
        <end position="692"/>
    </location>
</feature>
<evidence type="ECO:0000313" key="3">
    <source>
        <dbReference type="Proteomes" id="UP000290288"/>
    </source>
</evidence>
<evidence type="ECO:0000256" key="1">
    <source>
        <dbReference type="SAM" id="MobiDB-lite"/>
    </source>
</evidence>
<dbReference type="GO" id="GO:0003676">
    <property type="term" value="F:nucleic acid binding"/>
    <property type="evidence" value="ECO:0007669"/>
    <property type="project" value="InterPro"/>
</dbReference>
<comment type="caution">
    <text evidence="2">The sequence shown here is derived from an EMBL/GenBank/DDBJ whole genome shotgun (WGS) entry which is preliminary data.</text>
</comment>
<protein>
    <recommendedName>
        <fullName evidence="4">Tc1-like transposase DDE domain-containing protein</fullName>
    </recommendedName>
</protein>
<dbReference type="STRING" id="2316362.A0A4Q2DWW2"/>
<feature type="region of interest" description="Disordered" evidence="1">
    <location>
        <begin position="682"/>
        <end position="705"/>
    </location>
</feature>
<feature type="region of interest" description="Disordered" evidence="1">
    <location>
        <begin position="103"/>
        <end position="211"/>
    </location>
</feature>
<dbReference type="PANTHER" id="PTHR35871:SF1">
    <property type="entry name" value="CXC1-LIKE CYSTEINE CLUSTER ASSOCIATED WITH KDZ TRANSPOSASES DOMAIN-CONTAINING PROTEIN"/>
    <property type="match status" value="1"/>
</dbReference>
<feature type="compositionally biased region" description="Basic and acidic residues" evidence="1">
    <location>
        <begin position="24"/>
        <end position="34"/>
    </location>
</feature>
<evidence type="ECO:0000313" key="2">
    <source>
        <dbReference type="EMBL" id="RXW24341.1"/>
    </source>
</evidence>
<feature type="compositionally biased region" description="Acidic residues" evidence="1">
    <location>
        <begin position="35"/>
        <end position="44"/>
    </location>
</feature>
<feature type="region of interest" description="Disordered" evidence="1">
    <location>
        <begin position="255"/>
        <end position="308"/>
    </location>
</feature>
<dbReference type="PANTHER" id="PTHR35871">
    <property type="entry name" value="EXPRESSED PROTEIN"/>
    <property type="match status" value="1"/>
</dbReference>
<gene>
    <name evidence="2" type="ORF">EST38_g1508</name>
</gene>
<feature type="compositionally biased region" description="Polar residues" evidence="1">
    <location>
        <begin position="287"/>
        <end position="303"/>
    </location>
</feature>
<keyword evidence="3" id="KW-1185">Reference proteome</keyword>
<proteinExistence type="predicted"/>
<name>A0A4Q2DWW2_9AGAR</name>
<sequence>MGKKKRAVNARSLANLKGQVTVPDHELASKRDAESDLEEFEDFDPNVHLDSAKPIWSAETDEEDSDELEILGEGEDAPVWSSEKLVREGIYGEMHEAAIGGWKSTYLGDGDDPNDEDWLDSASRKAKKRQEKEKKGPASTRYRGPDISQMSARTQTKYKKAWRTQTRLTNTFEPRSRERTLSRPSSVKAESDEELDVVLKSSQMHPEDDIDIPIRQETPEISLEFLDCEIREESATPPPLYFDDEISNFESTGLDGVELSDTAGSRKRRASVEIAEVEDEDAPGGSKSRQLADSGNPPLTSVDESIDPETGVECWEEELSETLLPTPEIRDWDTLRNQINTCLKTKFATYSPSQINQLIILRSFATLRLRGTKKMEASRQIALQWQEDVRGSAVHLSRRIRALAQHYQIYEELPTEKRGGYRSRSSLLRDEAVRAAARGWLTAQKIGTVSPKMFREGINKEIIPGLGIVLKAPLSTKTATRWLVKLGWIKVTRRKGVYMDGHEREDVVQYRKESYLPKMRAFQERMAKYVPVAGGKELRRVEPTLNEGEREIIAVFQDETCFHANEYQSTAWVQPGQQILQKKGRGRLIHDSDFICESTGRLVVYNSDGSIKREARKLIYPGANGQAWWNKDQLIEQVKDDAIPVFEEANPGKQALFIFDQSSAHAALPDDALKAFEMNKSNGGAQRTQQDTVIPMNNPDPRFRGQPQSMTVVGANGKRVPKGMQQVLEERGFDVRKLKAKCQPVCPIDNKNCCMARLLSQQEDFANQISELEMVIVDAGHLCLFLPKFHCELNPIEMYWGWAKYRYRQMEKRTFEDAKKAAIQCLDACPADVIRRFINRSWRFTAAYEQGLTGQAAAWAVRKYKGHRTISNQALIRIESLVN</sequence>
<dbReference type="Proteomes" id="UP000290288">
    <property type="component" value="Unassembled WGS sequence"/>
</dbReference>
<accession>A0A4Q2DWW2</accession>
<evidence type="ECO:0008006" key="4">
    <source>
        <dbReference type="Google" id="ProtNLM"/>
    </source>
</evidence>
<feature type="compositionally biased region" description="Polar residues" evidence="1">
    <location>
        <begin position="163"/>
        <end position="173"/>
    </location>
</feature>
<dbReference type="EMBL" id="SDEE01000021">
    <property type="protein sequence ID" value="RXW24341.1"/>
    <property type="molecule type" value="Genomic_DNA"/>
</dbReference>
<feature type="compositionally biased region" description="Acidic residues" evidence="1">
    <location>
        <begin position="59"/>
        <end position="76"/>
    </location>
</feature>
<feature type="region of interest" description="Disordered" evidence="1">
    <location>
        <begin position="24"/>
        <end position="76"/>
    </location>
</feature>
<dbReference type="AlphaFoldDB" id="A0A4Q2DWW2"/>
<reference evidence="2 3" key="1">
    <citation type="submission" date="2019-01" db="EMBL/GenBank/DDBJ databases">
        <title>Draft genome sequence of Psathyrella aberdarensis IHI B618.</title>
        <authorList>
            <person name="Buettner E."/>
            <person name="Kellner H."/>
        </authorList>
    </citation>
    <scope>NUCLEOTIDE SEQUENCE [LARGE SCALE GENOMIC DNA]</scope>
    <source>
        <strain evidence="2 3">IHI B618</strain>
    </source>
</reference>
<dbReference type="Gene3D" id="3.30.420.10">
    <property type="entry name" value="Ribonuclease H-like superfamily/Ribonuclease H"/>
    <property type="match status" value="1"/>
</dbReference>
<dbReference type="InterPro" id="IPR036397">
    <property type="entry name" value="RNaseH_sf"/>
</dbReference>
<organism evidence="2 3">
    <name type="scientific">Candolleomyces aberdarensis</name>
    <dbReference type="NCBI Taxonomy" id="2316362"/>
    <lineage>
        <taxon>Eukaryota</taxon>
        <taxon>Fungi</taxon>
        <taxon>Dikarya</taxon>
        <taxon>Basidiomycota</taxon>
        <taxon>Agaricomycotina</taxon>
        <taxon>Agaricomycetes</taxon>
        <taxon>Agaricomycetidae</taxon>
        <taxon>Agaricales</taxon>
        <taxon>Agaricineae</taxon>
        <taxon>Psathyrellaceae</taxon>
        <taxon>Candolleomyces</taxon>
    </lineage>
</organism>
<feature type="compositionally biased region" description="Acidic residues" evidence="1">
    <location>
        <begin position="109"/>
        <end position="119"/>
    </location>
</feature>
<dbReference type="OrthoDB" id="6511194at2759"/>